<protein>
    <submittedName>
        <fullName evidence="1">Uncharacterized protein</fullName>
    </submittedName>
</protein>
<organism evidence="1 2">
    <name type="scientific">Clostridium beijerinckii</name>
    <name type="common">Clostridium MP</name>
    <dbReference type="NCBI Taxonomy" id="1520"/>
    <lineage>
        <taxon>Bacteria</taxon>
        <taxon>Bacillati</taxon>
        <taxon>Bacillota</taxon>
        <taxon>Clostridia</taxon>
        <taxon>Eubacteriales</taxon>
        <taxon>Clostridiaceae</taxon>
        <taxon>Clostridium</taxon>
    </lineage>
</organism>
<accession>A0AAX0AZA6</accession>
<sequence length="83" mass="9456">MSRYKLSVDETRNSLKHIEIETSLTEIELDALLDKIEKDNEIVNSEELVKKLEAQSVKVTGVIEGAKNYYTKAETLEIEALED</sequence>
<dbReference type="RefSeq" id="WP_173710689.1">
    <property type="nucleotide sequence ID" value="NZ_JABSWW010000001.1"/>
</dbReference>
<dbReference type="Proteomes" id="UP001193748">
    <property type="component" value="Unassembled WGS sequence"/>
</dbReference>
<reference evidence="1" key="1">
    <citation type="submission" date="2020-05" db="EMBL/GenBank/DDBJ databases">
        <authorList>
            <person name="Brown S."/>
            <person name="Huntemann M."/>
            <person name="Clum A."/>
            <person name="Spunde A."/>
            <person name="Palaniappan K."/>
            <person name="Ritter S."/>
            <person name="Mikhailova N."/>
            <person name="Chen I.-M."/>
            <person name="Stamatis D."/>
            <person name="Reddy T."/>
            <person name="O'Malley R."/>
            <person name="Daum C."/>
            <person name="Shapiro N."/>
            <person name="Ivanova N."/>
            <person name="Kyrpides N."/>
            <person name="Woyke T."/>
        </authorList>
    </citation>
    <scope>NUCLEOTIDE SEQUENCE</scope>
    <source>
        <strain evidence="1">DJ080</strain>
    </source>
</reference>
<dbReference type="AlphaFoldDB" id="A0AAX0AZA6"/>
<comment type="caution">
    <text evidence="1">The sequence shown here is derived from an EMBL/GenBank/DDBJ whole genome shotgun (WGS) entry which is preliminary data.</text>
</comment>
<reference evidence="1" key="2">
    <citation type="journal article" date="2022" name="Nat. Biotechnol.">
        <title>Carbon-negative production of acetone and isopropanol by gas fermentation at industrial pilot scale.</title>
        <authorList>
            <person name="Liew F.E."/>
            <person name="Nogle R."/>
            <person name="Abdalla T."/>
            <person name="Rasor B.J."/>
            <person name="Canter C."/>
            <person name="Jensen R.O."/>
            <person name="Wang L."/>
            <person name="Strutz J."/>
            <person name="Chirania P."/>
            <person name="De Tissera S."/>
            <person name="Mueller A.P."/>
            <person name="Ruan Z."/>
            <person name="Gao A."/>
            <person name="Tran L."/>
            <person name="Engle N.L."/>
            <person name="Bromley J.C."/>
            <person name="Daniell J."/>
            <person name="Conrado R."/>
            <person name="Tschaplinski T.J."/>
            <person name="Giannone R.J."/>
            <person name="Hettich R.L."/>
            <person name="Karim A.S."/>
            <person name="Simpson S.D."/>
            <person name="Brown S.D."/>
            <person name="Leang C."/>
            <person name="Jewett M.C."/>
            <person name="Kopke M."/>
        </authorList>
    </citation>
    <scope>NUCLEOTIDE SEQUENCE</scope>
    <source>
        <strain evidence="1">DJ080</strain>
    </source>
</reference>
<gene>
    <name evidence="1" type="ORF">B0H41_001815</name>
</gene>
<name>A0AAX0AZA6_CLOBE</name>
<proteinExistence type="predicted"/>
<dbReference type="EMBL" id="JABSWW010000001">
    <property type="protein sequence ID" value="NRT88136.1"/>
    <property type="molecule type" value="Genomic_DNA"/>
</dbReference>
<evidence type="ECO:0000313" key="1">
    <source>
        <dbReference type="EMBL" id="NRT88136.1"/>
    </source>
</evidence>
<evidence type="ECO:0000313" key="2">
    <source>
        <dbReference type="Proteomes" id="UP001193748"/>
    </source>
</evidence>